<name>A0A6J5F5C4_9BURK</name>
<gene>
    <name evidence="2" type="ORF">LMG29542_07051</name>
</gene>
<feature type="compositionally biased region" description="Pro residues" evidence="1">
    <location>
        <begin position="10"/>
        <end position="27"/>
    </location>
</feature>
<dbReference type="EMBL" id="CADIKH010000065">
    <property type="protein sequence ID" value="CAB3772961.1"/>
    <property type="molecule type" value="Genomic_DNA"/>
</dbReference>
<dbReference type="Proteomes" id="UP000494363">
    <property type="component" value="Unassembled WGS sequence"/>
</dbReference>
<dbReference type="AlphaFoldDB" id="A0A6J5F5C4"/>
<evidence type="ECO:0000313" key="2">
    <source>
        <dbReference type="EMBL" id="CAB3772961.1"/>
    </source>
</evidence>
<reference evidence="2 3" key="1">
    <citation type="submission" date="2020-04" db="EMBL/GenBank/DDBJ databases">
        <authorList>
            <person name="De Canck E."/>
        </authorList>
    </citation>
    <scope>NUCLEOTIDE SEQUENCE [LARGE SCALE GENOMIC DNA]</scope>
    <source>
        <strain evidence="2 3">LMG 29542</strain>
    </source>
</reference>
<accession>A0A6J5F5C4</accession>
<evidence type="ECO:0000313" key="3">
    <source>
        <dbReference type="Proteomes" id="UP000494363"/>
    </source>
</evidence>
<protein>
    <submittedName>
        <fullName evidence="2">Uncharacterized protein</fullName>
    </submittedName>
</protein>
<evidence type="ECO:0000256" key="1">
    <source>
        <dbReference type="SAM" id="MobiDB-lite"/>
    </source>
</evidence>
<feature type="region of interest" description="Disordered" evidence="1">
    <location>
        <begin position="1"/>
        <end position="84"/>
    </location>
</feature>
<keyword evidence="3" id="KW-1185">Reference proteome</keyword>
<sequence>MTHLASDPASDPPIPDQPAIPPDPGPGTPEDVPDVGIPEPEPDRAPPQTGGKRTVSGQKAGPQACGATRHKRSRRAAASCHVFP</sequence>
<dbReference type="RefSeq" id="WP_175232397.1">
    <property type="nucleotide sequence ID" value="NZ_CADIKH010000065.1"/>
</dbReference>
<organism evidence="2 3">
    <name type="scientific">Paraburkholderia humisilvae</name>
    <dbReference type="NCBI Taxonomy" id="627669"/>
    <lineage>
        <taxon>Bacteria</taxon>
        <taxon>Pseudomonadati</taxon>
        <taxon>Pseudomonadota</taxon>
        <taxon>Betaproteobacteria</taxon>
        <taxon>Burkholderiales</taxon>
        <taxon>Burkholderiaceae</taxon>
        <taxon>Paraburkholderia</taxon>
    </lineage>
</organism>
<proteinExistence type="predicted"/>